<keyword evidence="2" id="KW-1133">Transmembrane helix</keyword>
<gene>
    <name evidence="3" type="ORF">V6N11_077601</name>
</gene>
<protein>
    <recommendedName>
        <fullName evidence="5">Transmembrane protein</fullName>
    </recommendedName>
</protein>
<dbReference type="EMBL" id="JBBPBN010000006">
    <property type="protein sequence ID" value="KAK9035563.1"/>
    <property type="molecule type" value="Genomic_DNA"/>
</dbReference>
<evidence type="ECO:0000313" key="4">
    <source>
        <dbReference type="Proteomes" id="UP001396334"/>
    </source>
</evidence>
<proteinExistence type="predicted"/>
<evidence type="ECO:0000256" key="2">
    <source>
        <dbReference type="SAM" id="Phobius"/>
    </source>
</evidence>
<evidence type="ECO:0000313" key="3">
    <source>
        <dbReference type="EMBL" id="KAK9035563.1"/>
    </source>
</evidence>
<comment type="caution">
    <text evidence="3">The sequence shown here is derived from an EMBL/GenBank/DDBJ whole genome shotgun (WGS) entry which is preliminary data.</text>
</comment>
<reference evidence="3 4" key="1">
    <citation type="journal article" date="2024" name="G3 (Bethesda)">
        <title>Genome assembly of Hibiscus sabdariffa L. provides insights into metabolisms of medicinal natural products.</title>
        <authorList>
            <person name="Kim T."/>
        </authorList>
    </citation>
    <scope>NUCLEOTIDE SEQUENCE [LARGE SCALE GENOMIC DNA]</scope>
    <source>
        <strain evidence="3">TK-2024</strain>
        <tissue evidence="3">Old leaves</tissue>
    </source>
</reference>
<accession>A0ABR2TDI9</accession>
<feature type="region of interest" description="Disordered" evidence="1">
    <location>
        <begin position="1"/>
        <end position="25"/>
    </location>
</feature>
<keyword evidence="4" id="KW-1185">Reference proteome</keyword>
<keyword evidence="2" id="KW-0472">Membrane</keyword>
<organism evidence="3 4">
    <name type="scientific">Hibiscus sabdariffa</name>
    <name type="common">roselle</name>
    <dbReference type="NCBI Taxonomy" id="183260"/>
    <lineage>
        <taxon>Eukaryota</taxon>
        <taxon>Viridiplantae</taxon>
        <taxon>Streptophyta</taxon>
        <taxon>Embryophyta</taxon>
        <taxon>Tracheophyta</taxon>
        <taxon>Spermatophyta</taxon>
        <taxon>Magnoliopsida</taxon>
        <taxon>eudicotyledons</taxon>
        <taxon>Gunneridae</taxon>
        <taxon>Pentapetalae</taxon>
        <taxon>rosids</taxon>
        <taxon>malvids</taxon>
        <taxon>Malvales</taxon>
        <taxon>Malvaceae</taxon>
        <taxon>Malvoideae</taxon>
        <taxon>Hibiscus</taxon>
    </lineage>
</organism>
<feature type="transmembrane region" description="Helical" evidence="2">
    <location>
        <begin position="41"/>
        <end position="62"/>
    </location>
</feature>
<name>A0ABR2TDI9_9ROSI</name>
<evidence type="ECO:0008006" key="5">
    <source>
        <dbReference type="Google" id="ProtNLM"/>
    </source>
</evidence>
<evidence type="ECO:0000256" key="1">
    <source>
        <dbReference type="SAM" id="MobiDB-lite"/>
    </source>
</evidence>
<sequence>MKNRWGEKREERGEFGESKRGKDYEKDSVCGMGLFRPVYGVLPTTASALAIHTLVCFWYFIFVSSEPQRQLSELVGR</sequence>
<dbReference type="Proteomes" id="UP001396334">
    <property type="component" value="Unassembled WGS sequence"/>
</dbReference>
<keyword evidence="2" id="KW-0812">Transmembrane</keyword>